<feature type="domain" description="Mechanosensitive ion channel MscS" evidence="8">
    <location>
        <begin position="106"/>
        <end position="171"/>
    </location>
</feature>
<dbReference type="InterPro" id="IPR049278">
    <property type="entry name" value="MS_channel_C"/>
</dbReference>
<dbReference type="InterPro" id="IPR006685">
    <property type="entry name" value="MscS_channel_2nd"/>
</dbReference>
<evidence type="ECO:0000256" key="3">
    <source>
        <dbReference type="ARBA" id="ARBA00022475"/>
    </source>
</evidence>
<keyword evidence="4 7" id="KW-0812">Transmembrane</keyword>
<dbReference type="SUPFAM" id="SSF82689">
    <property type="entry name" value="Mechanosensitive channel protein MscS (YggB), C-terminal domain"/>
    <property type="match status" value="1"/>
</dbReference>
<dbReference type="GO" id="GO:0055085">
    <property type="term" value="P:transmembrane transport"/>
    <property type="evidence" value="ECO:0007669"/>
    <property type="project" value="InterPro"/>
</dbReference>
<evidence type="ECO:0000256" key="7">
    <source>
        <dbReference type="SAM" id="Phobius"/>
    </source>
</evidence>
<dbReference type="SUPFAM" id="SSF82861">
    <property type="entry name" value="Mechanosensitive channel protein MscS (YggB), transmembrane region"/>
    <property type="match status" value="1"/>
</dbReference>
<feature type="transmembrane region" description="Helical" evidence="7">
    <location>
        <begin position="20"/>
        <end position="39"/>
    </location>
</feature>
<dbReference type="Pfam" id="PF00924">
    <property type="entry name" value="MS_channel_2nd"/>
    <property type="match status" value="1"/>
</dbReference>
<evidence type="ECO:0000259" key="9">
    <source>
        <dbReference type="Pfam" id="PF21082"/>
    </source>
</evidence>
<protein>
    <recommendedName>
        <fullName evidence="12">Mechanosensitive ion channel protein MscS</fullName>
    </recommendedName>
</protein>
<reference evidence="11" key="1">
    <citation type="submission" date="2018-05" db="EMBL/GenBank/DDBJ databases">
        <authorList>
            <person name="Lanie J.A."/>
            <person name="Ng W.-L."/>
            <person name="Kazmierczak K.M."/>
            <person name="Andrzejewski T.M."/>
            <person name="Davidsen T.M."/>
            <person name="Wayne K.J."/>
            <person name="Tettelin H."/>
            <person name="Glass J.I."/>
            <person name="Rusch D."/>
            <person name="Podicherti R."/>
            <person name="Tsui H.-C.T."/>
            <person name="Winkler M.E."/>
        </authorList>
    </citation>
    <scope>NUCLEOTIDE SEQUENCE</scope>
</reference>
<feature type="domain" description="Mechanosensitive ion channel transmembrane helices 2/3" evidence="10">
    <location>
        <begin position="65"/>
        <end position="104"/>
    </location>
</feature>
<feature type="domain" description="Mechanosensitive ion channel MscS C-terminal" evidence="9">
    <location>
        <begin position="181"/>
        <end position="262"/>
    </location>
</feature>
<dbReference type="InterPro" id="IPR011014">
    <property type="entry name" value="MscS_channel_TM-2"/>
</dbReference>
<organism evidence="11">
    <name type="scientific">marine metagenome</name>
    <dbReference type="NCBI Taxonomy" id="408172"/>
    <lineage>
        <taxon>unclassified sequences</taxon>
        <taxon>metagenomes</taxon>
        <taxon>ecological metagenomes</taxon>
    </lineage>
</organism>
<dbReference type="SUPFAM" id="SSF50182">
    <property type="entry name" value="Sm-like ribonucleoproteins"/>
    <property type="match status" value="1"/>
</dbReference>
<dbReference type="PANTHER" id="PTHR30347:SF1">
    <property type="entry name" value="MECHANOSENSITIVE CHANNEL MSCK"/>
    <property type="match status" value="1"/>
</dbReference>
<evidence type="ECO:0000259" key="8">
    <source>
        <dbReference type="Pfam" id="PF00924"/>
    </source>
</evidence>
<evidence type="ECO:0000313" key="11">
    <source>
        <dbReference type="EMBL" id="SUZ85688.1"/>
    </source>
</evidence>
<dbReference type="InterPro" id="IPR049142">
    <property type="entry name" value="MS_channel_1st"/>
</dbReference>
<dbReference type="Gene3D" id="1.10.287.1260">
    <property type="match status" value="1"/>
</dbReference>
<accession>A0A381R4B3</accession>
<proteinExistence type="inferred from homology"/>
<evidence type="ECO:0000256" key="6">
    <source>
        <dbReference type="ARBA" id="ARBA00023136"/>
    </source>
</evidence>
<dbReference type="InterPro" id="IPR023408">
    <property type="entry name" value="MscS_beta-dom_sf"/>
</dbReference>
<dbReference type="Pfam" id="PF21082">
    <property type="entry name" value="MS_channel_3rd"/>
    <property type="match status" value="1"/>
</dbReference>
<feature type="transmembrane region" description="Helical" evidence="7">
    <location>
        <begin position="60"/>
        <end position="81"/>
    </location>
</feature>
<dbReference type="GO" id="GO:0005886">
    <property type="term" value="C:plasma membrane"/>
    <property type="evidence" value="ECO:0007669"/>
    <property type="project" value="UniProtKB-SubCell"/>
</dbReference>
<evidence type="ECO:0000256" key="1">
    <source>
        <dbReference type="ARBA" id="ARBA00004651"/>
    </source>
</evidence>
<gene>
    <name evidence="11" type="ORF">METZ01_LOCUS38542</name>
</gene>
<comment type="similarity">
    <text evidence="2">Belongs to the MscS (TC 1.A.23) family.</text>
</comment>
<keyword evidence="5 7" id="KW-1133">Transmembrane helix</keyword>
<dbReference type="InterPro" id="IPR011066">
    <property type="entry name" value="MscS_channel_C_sf"/>
</dbReference>
<dbReference type="InterPro" id="IPR010920">
    <property type="entry name" value="LSM_dom_sf"/>
</dbReference>
<comment type="subcellular location">
    <subcellularLocation>
        <location evidence="1">Cell membrane</location>
        <topology evidence="1">Multi-pass membrane protein</topology>
    </subcellularLocation>
</comment>
<dbReference type="Pfam" id="PF21088">
    <property type="entry name" value="MS_channel_1st"/>
    <property type="match status" value="1"/>
</dbReference>
<dbReference type="EMBL" id="UINC01001647">
    <property type="protein sequence ID" value="SUZ85688.1"/>
    <property type="molecule type" value="Genomic_DNA"/>
</dbReference>
<feature type="transmembrane region" description="Helical" evidence="7">
    <location>
        <begin position="87"/>
        <end position="107"/>
    </location>
</feature>
<dbReference type="AlphaFoldDB" id="A0A381R4B3"/>
<evidence type="ECO:0008006" key="12">
    <source>
        <dbReference type="Google" id="ProtNLM"/>
    </source>
</evidence>
<evidence type="ECO:0000256" key="5">
    <source>
        <dbReference type="ARBA" id="ARBA00022989"/>
    </source>
</evidence>
<dbReference type="Gene3D" id="3.30.70.100">
    <property type="match status" value="1"/>
</dbReference>
<sequence>MKKFIEFINKEFFITDNIKFSIVTILLVTLIFLLTYLFLKLLKKIATKKLDEERKLKFKSVFSFLNYFVYIIVALITFQNFGINLTGIFAASAALLVGIGLALQTFFQDIISGILILADQTVHVGDIIEIDGKIGRVENIKIRTTRAVTFDNKVLIIPNHKYLTNTLFNWTENGTILRGSVSVGVSYDSDIEKVKEILLDIANSHPHLIKNPPPKVIFKNFGDSALDFTLVFTYNNGFRVNLMESDIRFLVHKKFKENNIEIPFPQAVVHLEK</sequence>
<evidence type="ECO:0000256" key="2">
    <source>
        <dbReference type="ARBA" id="ARBA00008017"/>
    </source>
</evidence>
<keyword evidence="6 7" id="KW-0472">Membrane</keyword>
<evidence type="ECO:0000256" key="4">
    <source>
        <dbReference type="ARBA" id="ARBA00022692"/>
    </source>
</evidence>
<name>A0A381R4B3_9ZZZZ</name>
<dbReference type="PANTHER" id="PTHR30347">
    <property type="entry name" value="POTASSIUM CHANNEL RELATED"/>
    <property type="match status" value="1"/>
</dbReference>
<keyword evidence="3" id="KW-1003">Cell membrane</keyword>
<evidence type="ECO:0000259" key="10">
    <source>
        <dbReference type="Pfam" id="PF21088"/>
    </source>
</evidence>
<dbReference type="InterPro" id="IPR052702">
    <property type="entry name" value="MscS-like_channel"/>
</dbReference>
<dbReference type="Gene3D" id="2.30.30.60">
    <property type="match status" value="1"/>
</dbReference>